<feature type="signal peptide" evidence="1">
    <location>
        <begin position="1"/>
        <end position="27"/>
    </location>
</feature>
<dbReference type="InterPro" id="IPR036755">
    <property type="entry name" value="SRS_dom_sf"/>
</dbReference>
<dbReference type="SUPFAM" id="SSF74877">
    <property type="entry name" value="Major surface antigen p30, SAG1"/>
    <property type="match status" value="2"/>
</dbReference>
<evidence type="ECO:0000313" key="4">
    <source>
        <dbReference type="Proteomes" id="UP000221165"/>
    </source>
</evidence>
<protein>
    <submittedName>
        <fullName evidence="3">Sag-related sequence srs28</fullName>
    </submittedName>
</protein>
<dbReference type="InterPro" id="IPR007226">
    <property type="entry name" value="SRS_dom"/>
</dbReference>
<dbReference type="VEuPathDB" id="ToxoDB:CSUI_005473"/>
<feature type="domain" description="SRS" evidence="2">
    <location>
        <begin position="165"/>
        <end position="266"/>
    </location>
</feature>
<dbReference type="GO" id="GO:0016020">
    <property type="term" value="C:membrane"/>
    <property type="evidence" value="ECO:0007669"/>
    <property type="project" value="InterPro"/>
</dbReference>
<keyword evidence="4" id="KW-1185">Reference proteome</keyword>
<evidence type="ECO:0000313" key="3">
    <source>
        <dbReference type="EMBL" id="PHJ20703.1"/>
    </source>
</evidence>
<sequence>MAVRQYRHRQCGAFFIVATLCILYARCVPDSAPGNADGENVPTCLVASKKIQLELSGSSPLAKFKCDPGLTHLLPKISGGTGTTCFTDASCTGTGTIPEGGKITEAALKDQSKVYTVEITKIPTADVAAYFRCTDTDALVEKAAQECIVEVKIKGSPAISEDRQCTQADQTVNIRLTAPTNEATFVCGGTLTTLAPADSTVFSDESCTKETKLDTLLPGATLTPGTGLEKQRHTLAIPTFPEKTTTLCYKCQDSGANEACKVIITVDSASAASTTTASTSGAASVVAEAGGLAVVSVAALSTTVLYGRYL</sequence>
<dbReference type="OrthoDB" id="330104at2759"/>
<accession>A0A2C6KXV7</accession>
<feature type="chain" id="PRO_5012248450" evidence="1">
    <location>
        <begin position="28"/>
        <end position="310"/>
    </location>
</feature>
<reference evidence="3 4" key="1">
    <citation type="journal article" date="2017" name="Int. J. Parasitol.">
        <title>The genome of the protozoan parasite Cystoisospora suis and a reverse vaccinology approach to identify vaccine candidates.</title>
        <authorList>
            <person name="Palmieri N."/>
            <person name="Shrestha A."/>
            <person name="Ruttkowski B."/>
            <person name="Beck T."/>
            <person name="Vogl C."/>
            <person name="Tomley F."/>
            <person name="Blake D.P."/>
            <person name="Joachim A."/>
        </authorList>
    </citation>
    <scope>NUCLEOTIDE SEQUENCE [LARGE SCALE GENOMIC DNA]</scope>
    <source>
        <strain evidence="3 4">Wien I</strain>
    </source>
</reference>
<organism evidence="3 4">
    <name type="scientific">Cystoisospora suis</name>
    <dbReference type="NCBI Taxonomy" id="483139"/>
    <lineage>
        <taxon>Eukaryota</taxon>
        <taxon>Sar</taxon>
        <taxon>Alveolata</taxon>
        <taxon>Apicomplexa</taxon>
        <taxon>Conoidasida</taxon>
        <taxon>Coccidia</taxon>
        <taxon>Eucoccidiorida</taxon>
        <taxon>Eimeriorina</taxon>
        <taxon>Sarcocystidae</taxon>
        <taxon>Cystoisospora</taxon>
    </lineage>
</organism>
<keyword evidence="1" id="KW-0732">Signal</keyword>
<feature type="domain" description="SRS" evidence="2">
    <location>
        <begin position="40"/>
        <end position="153"/>
    </location>
</feature>
<dbReference type="AlphaFoldDB" id="A0A2C6KXV7"/>
<evidence type="ECO:0000259" key="2">
    <source>
        <dbReference type="Pfam" id="PF04092"/>
    </source>
</evidence>
<dbReference type="Pfam" id="PF04092">
    <property type="entry name" value="SAG"/>
    <property type="match status" value="2"/>
</dbReference>
<gene>
    <name evidence="3" type="ORF">CSUI_005473</name>
</gene>
<name>A0A2C6KXV7_9APIC</name>
<dbReference type="Gene3D" id="2.60.40.1320">
    <property type="entry name" value="SRS domain"/>
    <property type="match status" value="2"/>
</dbReference>
<evidence type="ECO:0000256" key="1">
    <source>
        <dbReference type="SAM" id="SignalP"/>
    </source>
</evidence>
<dbReference type="RefSeq" id="XP_067922389.1">
    <property type="nucleotide sequence ID" value="XM_068065649.1"/>
</dbReference>
<dbReference type="Proteomes" id="UP000221165">
    <property type="component" value="Unassembled WGS sequence"/>
</dbReference>
<dbReference type="EMBL" id="MIGC01002646">
    <property type="protein sequence ID" value="PHJ20703.1"/>
    <property type="molecule type" value="Genomic_DNA"/>
</dbReference>
<dbReference type="GeneID" id="94428860"/>
<proteinExistence type="predicted"/>
<comment type="caution">
    <text evidence="3">The sequence shown here is derived from an EMBL/GenBank/DDBJ whole genome shotgun (WGS) entry which is preliminary data.</text>
</comment>